<dbReference type="AlphaFoldDB" id="A0A6J6HLV7"/>
<reference evidence="1" key="1">
    <citation type="submission" date="2020-05" db="EMBL/GenBank/DDBJ databases">
        <authorList>
            <person name="Chiriac C."/>
            <person name="Salcher M."/>
            <person name="Ghai R."/>
            <person name="Kavagutti S V."/>
        </authorList>
    </citation>
    <scope>NUCLEOTIDE SEQUENCE</scope>
</reference>
<sequence>MTAAPAEPEFHGDNTPVFWRFGWDLTTTLRAAGFETTVLVTEEWLDSLSGKSPRPIDVGDGFAVNDICEHVVIADLVAVATPETARRFGFLPPHQFATWECIKR</sequence>
<evidence type="ECO:0000313" key="1">
    <source>
        <dbReference type="EMBL" id="CAB4614006.1"/>
    </source>
</evidence>
<gene>
    <name evidence="1" type="ORF">UFOPK1835_01273</name>
</gene>
<organism evidence="1">
    <name type="scientific">freshwater metagenome</name>
    <dbReference type="NCBI Taxonomy" id="449393"/>
    <lineage>
        <taxon>unclassified sequences</taxon>
        <taxon>metagenomes</taxon>
        <taxon>ecological metagenomes</taxon>
    </lineage>
</organism>
<proteinExistence type="predicted"/>
<name>A0A6J6HLV7_9ZZZZ</name>
<dbReference type="EMBL" id="CAEZUP010000054">
    <property type="protein sequence ID" value="CAB4614006.1"/>
    <property type="molecule type" value="Genomic_DNA"/>
</dbReference>
<accession>A0A6J6HLV7</accession>
<protein>
    <submittedName>
        <fullName evidence="1">Unannotated protein</fullName>
    </submittedName>
</protein>